<proteinExistence type="predicted"/>
<organism evidence="2 3">
    <name type="scientific">Salipiger profundus</name>
    <dbReference type="NCBI Taxonomy" id="1229727"/>
    <lineage>
        <taxon>Bacteria</taxon>
        <taxon>Pseudomonadati</taxon>
        <taxon>Pseudomonadota</taxon>
        <taxon>Alphaproteobacteria</taxon>
        <taxon>Rhodobacterales</taxon>
        <taxon>Roseobacteraceae</taxon>
        <taxon>Salipiger</taxon>
    </lineage>
</organism>
<dbReference type="CDD" id="cd16831">
    <property type="entry name" value="HemS-like_C"/>
    <property type="match status" value="1"/>
</dbReference>
<dbReference type="STRING" id="1229727.Ga0080559_TMP1462"/>
<dbReference type="CDD" id="cd16830">
    <property type="entry name" value="HemS-like_N"/>
    <property type="match status" value="1"/>
</dbReference>
<dbReference type="Gene3D" id="3.40.1570.10">
    <property type="entry name" value="HemS/ChuS/ChuX like domains"/>
    <property type="match status" value="2"/>
</dbReference>
<evidence type="ECO:0000313" key="3">
    <source>
        <dbReference type="Proteomes" id="UP000186559"/>
    </source>
</evidence>
<protein>
    <submittedName>
        <fullName evidence="2">Putative hemin transport protein</fullName>
    </submittedName>
</protein>
<feature type="domain" description="Haemin-degrading HemS/ChuX" evidence="1">
    <location>
        <begin position="32"/>
        <end position="159"/>
    </location>
</feature>
<accession>A0A1U7D2C7</accession>
<dbReference type="Pfam" id="PF05171">
    <property type="entry name" value="HemS"/>
    <property type="match status" value="2"/>
</dbReference>
<evidence type="ECO:0000313" key="2">
    <source>
        <dbReference type="EMBL" id="APX22258.1"/>
    </source>
</evidence>
<sequence length="351" mass="38788" precursor="true">MAQTPPLSAQDIRSARFDTPELRDRDFADKLGISEAQLMAAHVGHGVTRISADPDKLIPAAEQLGEVMALTRTPSCVHEKVGHYANYHSGAHASMVLNDEIDLRIFPRHWVHGFALDQETDKGRRRALLVFDAAGDAVHKIHMRAGSDHDAWSGVVSDLALEAQEDMLQVTPREAPEPAKARPDQAEELRQNWDRMTDTHQFLTMVSRLKMNRLGAYHVAGAPYVRALAPDCLESLFTELSALDVPVMVFVGNAGCIQIHSGPVRNIKTMGPWLNVLDPGFDMHLRSDHVAEVWEVHKPTRRGMAVSIEAFDADGRIILQIFGVRKPEDRTGDFEAIAAALPRAAAEEVLS</sequence>
<dbReference type="InterPro" id="IPR053733">
    <property type="entry name" value="Heme_Transport_Util_sf"/>
</dbReference>
<name>A0A1U7D2C7_9RHOB</name>
<dbReference type="EMBL" id="CP014796">
    <property type="protein sequence ID" value="APX22258.1"/>
    <property type="molecule type" value="Genomic_DNA"/>
</dbReference>
<dbReference type="OrthoDB" id="316630at2"/>
<dbReference type="GO" id="GO:0006826">
    <property type="term" value="P:iron ion transport"/>
    <property type="evidence" value="ECO:0007669"/>
    <property type="project" value="InterPro"/>
</dbReference>
<keyword evidence="3" id="KW-1185">Reference proteome</keyword>
<feature type="domain" description="Haemin-degrading HemS/ChuX" evidence="1">
    <location>
        <begin position="210"/>
        <end position="339"/>
    </location>
</feature>
<dbReference type="RefSeq" id="WP_076622674.1">
    <property type="nucleotide sequence ID" value="NZ_BMEW01000032.1"/>
</dbReference>
<dbReference type="Proteomes" id="UP000186559">
    <property type="component" value="Chromosome"/>
</dbReference>
<gene>
    <name evidence="2" type="ORF">Ga0080559_TMP1462</name>
</gene>
<reference evidence="2 3" key="1">
    <citation type="submission" date="2016-03" db="EMBL/GenBank/DDBJ databases">
        <title>Deep-sea bacteria in the southern Pacific.</title>
        <authorList>
            <person name="Tang K."/>
        </authorList>
    </citation>
    <scope>NUCLEOTIDE SEQUENCE [LARGE SCALE GENOMIC DNA]</scope>
    <source>
        <strain evidence="2 3">JLT2016</strain>
    </source>
</reference>
<dbReference type="InterPro" id="IPR007845">
    <property type="entry name" value="HemS/ChuX_dom"/>
</dbReference>
<dbReference type="SUPFAM" id="SSF144064">
    <property type="entry name" value="Heme iron utilization protein-like"/>
    <property type="match status" value="1"/>
</dbReference>
<evidence type="ECO:0000259" key="1">
    <source>
        <dbReference type="Pfam" id="PF05171"/>
    </source>
</evidence>
<dbReference type="KEGG" id="tpro:Ga0080559_TMP1462"/>
<dbReference type="AlphaFoldDB" id="A0A1U7D2C7"/>